<dbReference type="Proteomes" id="UP000310108">
    <property type="component" value="Unassembled WGS sequence"/>
</dbReference>
<proteinExistence type="inferred from homology"/>
<feature type="signal peptide" evidence="10">
    <location>
        <begin position="1"/>
        <end position="17"/>
    </location>
</feature>
<evidence type="ECO:0000256" key="4">
    <source>
        <dbReference type="ARBA" id="ARBA00022729"/>
    </source>
</evidence>
<dbReference type="Pfam" id="PF01083">
    <property type="entry name" value="Cutinase"/>
    <property type="match status" value="1"/>
</dbReference>
<dbReference type="InterPro" id="IPR000675">
    <property type="entry name" value="Cutinase/axe"/>
</dbReference>
<dbReference type="InterPro" id="IPR029058">
    <property type="entry name" value="AB_hydrolase_fold"/>
</dbReference>
<evidence type="ECO:0000256" key="1">
    <source>
        <dbReference type="ARBA" id="ARBA00007534"/>
    </source>
</evidence>
<dbReference type="GO" id="GO:0005576">
    <property type="term" value="C:extracellular region"/>
    <property type="evidence" value="ECO:0007669"/>
    <property type="project" value="InterPro"/>
</dbReference>
<evidence type="ECO:0000256" key="5">
    <source>
        <dbReference type="ARBA" id="ARBA00022801"/>
    </source>
</evidence>
<dbReference type="EC" id="3.1.1.74" evidence="2"/>
<evidence type="ECO:0000256" key="3">
    <source>
        <dbReference type="ARBA" id="ARBA00022487"/>
    </source>
</evidence>
<dbReference type="GO" id="GO:0050525">
    <property type="term" value="F:cutinase activity"/>
    <property type="evidence" value="ECO:0007669"/>
    <property type="project" value="UniProtKB-EC"/>
</dbReference>
<evidence type="ECO:0000256" key="8">
    <source>
        <dbReference type="PIRSR" id="PIRSR611150-1"/>
    </source>
</evidence>
<dbReference type="SUPFAM" id="SSF53474">
    <property type="entry name" value="alpha/beta-Hydrolases"/>
    <property type="match status" value="1"/>
</dbReference>
<dbReference type="PANTHER" id="PTHR48250:SF2">
    <property type="entry name" value="CUTINASE"/>
    <property type="match status" value="1"/>
</dbReference>
<feature type="active site" description="Nucleophile" evidence="8">
    <location>
        <position position="116"/>
    </location>
</feature>
<feature type="active site" evidence="8">
    <location>
        <position position="166"/>
    </location>
</feature>
<dbReference type="AlphaFoldDB" id="A0A4U6XKM1"/>
<keyword evidence="6 9" id="KW-1015">Disulfide bond</keyword>
<feature type="chain" id="PRO_5020930200" description="cutinase" evidence="10">
    <location>
        <begin position="18"/>
        <end position="207"/>
    </location>
</feature>
<feature type="disulfide bond" evidence="9">
    <location>
        <begin position="28"/>
        <end position="105"/>
    </location>
</feature>
<accession>A0A4U6XKM1</accession>
<keyword evidence="3" id="KW-0719">Serine esterase</keyword>
<evidence type="ECO:0000313" key="11">
    <source>
        <dbReference type="EMBL" id="TKW55717.1"/>
    </source>
</evidence>
<dbReference type="Gene3D" id="3.40.50.1820">
    <property type="entry name" value="alpha/beta hydrolase"/>
    <property type="match status" value="1"/>
</dbReference>
<organism evidence="11 12">
    <name type="scientific">Colletotrichum tanaceti</name>
    <dbReference type="NCBI Taxonomy" id="1306861"/>
    <lineage>
        <taxon>Eukaryota</taxon>
        <taxon>Fungi</taxon>
        <taxon>Dikarya</taxon>
        <taxon>Ascomycota</taxon>
        <taxon>Pezizomycotina</taxon>
        <taxon>Sordariomycetes</taxon>
        <taxon>Hypocreomycetidae</taxon>
        <taxon>Glomerellales</taxon>
        <taxon>Glomerellaceae</taxon>
        <taxon>Colletotrichum</taxon>
        <taxon>Colletotrichum destructivum species complex</taxon>
    </lineage>
</organism>
<keyword evidence="5" id="KW-0378">Hydrolase</keyword>
<dbReference type="GO" id="GO:0016052">
    <property type="term" value="P:carbohydrate catabolic process"/>
    <property type="evidence" value="ECO:0007669"/>
    <property type="project" value="TreeGrafter"/>
</dbReference>
<dbReference type="InterPro" id="IPR011150">
    <property type="entry name" value="Cutinase_monf"/>
</dbReference>
<comment type="catalytic activity">
    <reaction evidence="7">
        <text>cutin + H2O = cutin monomers.</text>
        <dbReference type="EC" id="3.1.1.74"/>
    </reaction>
</comment>
<evidence type="ECO:0000256" key="2">
    <source>
        <dbReference type="ARBA" id="ARBA00013095"/>
    </source>
</evidence>
<dbReference type="SMART" id="SM01110">
    <property type="entry name" value="Cutinase"/>
    <property type="match status" value="1"/>
</dbReference>
<feature type="active site" description="Proton donor/acceptor" evidence="8">
    <location>
        <position position="188"/>
    </location>
</feature>
<evidence type="ECO:0000256" key="6">
    <source>
        <dbReference type="ARBA" id="ARBA00023157"/>
    </source>
</evidence>
<evidence type="ECO:0000256" key="9">
    <source>
        <dbReference type="PIRSR" id="PIRSR611150-2"/>
    </source>
</evidence>
<dbReference type="OrthoDB" id="6020543at2759"/>
<evidence type="ECO:0000313" key="12">
    <source>
        <dbReference type="Proteomes" id="UP000310108"/>
    </source>
</evidence>
<dbReference type="STRING" id="1306861.A0A4U6XKM1"/>
<gene>
    <name evidence="11" type="primary">CUT1</name>
    <name evidence="11" type="ORF">CTA1_9855</name>
</gene>
<dbReference type="EMBL" id="PJEX01000089">
    <property type="protein sequence ID" value="TKW55717.1"/>
    <property type="molecule type" value="Genomic_DNA"/>
</dbReference>
<name>A0A4U6XKM1_9PEZI</name>
<keyword evidence="4 10" id="KW-0732">Signal</keyword>
<comment type="similarity">
    <text evidence="1">Belongs to the cutinase family.</text>
</comment>
<feature type="disulfide bond" evidence="9">
    <location>
        <begin position="162"/>
        <end position="169"/>
    </location>
</feature>
<keyword evidence="12" id="KW-1185">Reference proteome</keyword>
<evidence type="ECO:0000256" key="10">
    <source>
        <dbReference type="SAM" id="SignalP"/>
    </source>
</evidence>
<reference evidence="11 12" key="1">
    <citation type="journal article" date="2019" name="PLoS ONE">
        <title>Comparative genome analysis indicates high evolutionary potential of pathogenicity genes in Colletotrichum tanaceti.</title>
        <authorList>
            <person name="Lelwala R.V."/>
            <person name="Korhonen P.K."/>
            <person name="Young N.D."/>
            <person name="Scott J.B."/>
            <person name="Ades P.A."/>
            <person name="Gasser R.B."/>
            <person name="Taylor P.W.J."/>
        </authorList>
    </citation>
    <scope>NUCLEOTIDE SEQUENCE [LARGE SCALE GENOMIC DNA]</scope>
    <source>
        <strain evidence="11">BRIP57314</strain>
    </source>
</reference>
<protein>
    <recommendedName>
        <fullName evidence="2">cutinase</fullName>
        <ecNumber evidence="2">3.1.1.74</ecNumber>
    </recommendedName>
</protein>
<evidence type="ECO:0000256" key="7">
    <source>
        <dbReference type="ARBA" id="ARBA00034045"/>
    </source>
</evidence>
<dbReference type="PANTHER" id="PTHR48250">
    <property type="entry name" value="CUTINASE 2-RELATED"/>
    <property type="match status" value="1"/>
</dbReference>
<comment type="caution">
    <text evidence="11">The sequence shown here is derived from an EMBL/GenBank/DDBJ whole genome shotgun (WGS) entry which is preliminary data.</text>
</comment>
<sequence>MKTAAVTAALLAAFAAASPIEVRQTSGCKAFTVLFARGTTEFGALGSVVGPGLQKAVQSALGANAVTVEGVTYPADIVGIMAETTGTGPGSTAMTNQAKQWLSKCPQTKLVLTGYSQGGMVVHNAAKKIGAGKGVVAAVTFGDPFKGQGVAGVPAGKFKSFCAAGDTVCAAGGCASAGGCGSTSAAGHLGYGSDTNAAGAFIKSSVA</sequence>